<accession>A0ACC0CFX3</accession>
<keyword evidence="2" id="KW-1185">Reference proteome</keyword>
<sequence>MGKEDVLLLDFWVSPFCQRVKIALAEKGVAYETQEEKNLLGGKSDLLLKSNPIYQKVPVLLFKGKPIVESTNIVYFIEENWPSPPLLPSCSYERSRARFWADFIDKRIFEDGGKIWRSKGDETEDAKKEFIDTLKKLEGALGEKDYFGGENFGLVDIIAIPMTPWFLAYEKYGNFKVEEEAPKFSAWIKRCMVRETVAKTLPNPEKVLDFVAMLRKMHGLE</sequence>
<gene>
    <name evidence="1" type="ORF">M9H77_05034</name>
</gene>
<protein>
    <submittedName>
        <fullName evidence="1">Uncharacterized protein</fullName>
    </submittedName>
</protein>
<comment type="caution">
    <text evidence="1">The sequence shown here is derived from an EMBL/GenBank/DDBJ whole genome shotgun (WGS) entry which is preliminary data.</text>
</comment>
<name>A0ACC0CFX3_CATRO</name>
<dbReference type="EMBL" id="CM044701">
    <property type="protein sequence ID" value="KAI5683806.1"/>
    <property type="molecule type" value="Genomic_DNA"/>
</dbReference>
<organism evidence="1 2">
    <name type="scientific">Catharanthus roseus</name>
    <name type="common">Madagascar periwinkle</name>
    <name type="synonym">Vinca rosea</name>
    <dbReference type="NCBI Taxonomy" id="4058"/>
    <lineage>
        <taxon>Eukaryota</taxon>
        <taxon>Viridiplantae</taxon>
        <taxon>Streptophyta</taxon>
        <taxon>Embryophyta</taxon>
        <taxon>Tracheophyta</taxon>
        <taxon>Spermatophyta</taxon>
        <taxon>Magnoliopsida</taxon>
        <taxon>eudicotyledons</taxon>
        <taxon>Gunneridae</taxon>
        <taxon>Pentapetalae</taxon>
        <taxon>asterids</taxon>
        <taxon>lamiids</taxon>
        <taxon>Gentianales</taxon>
        <taxon>Apocynaceae</taxon>
        <taxon>Rauvolfioideae</taxon>
        <taxon>Vinceae</taxon>
        <taxon>Catharanthinae</taxon>
        <taxon>Catharanthus</taxon>
    </lineage>
</organism>
<evidence type="ECO:0000313" key="1">
    <source>
        <dbReference type="EMBL" id="KAI5683806.1"/>
    </source>
</evidence>
<proteinExistence type="predicted"/>
<dbReference type="Proteomes" id="UP001060085">
    <property type="component" value="Linkage Group LG01"/>
</dbReference>
<reference evidence="2" key="1">
    <citation type="journal article" date="2023" name="Nat. Plants">
        <title>Single-cell RNA sequencing provides a high-resolution roadmap for understanding the multicellular compartmentation of specialized metabolism.</title>
        <authorList>
            <person name="Sun S."/>
            <person name="Shen X."/>
            <person name="Li Y."/>
            <person name="Li Y."/>
            <person name="Wang S."/>
            <person name="Li R."/>
            <person name="Zhang H."/>
            <person name="Shen G."/>
            <person name="Guo B."/>
            <person name="Wei J."/>
            <person name="Xu J."/>
            <person name="St-Pierre B."/>
            <person name="Chen S."/>
            <person name="Sun C."/>
        </authorList>
    </citation>
    <scope>NUCLEOTIDE SEQUENCE [LARGE SCALE GENOMIC DNA]</scope>
</reference>
<evidence type="ECO:0000313" key="2">
    <source>
        <dbReference type="Proteomes" id="UP001060085"/>
    </source>
</evidence>